<name>A0A8H6N9E1_9PEZI</name>
<reference evidence="1" key="1">
    <citation type="journal article" date="2020" name="Phytopathology">
        <title>Genome Sequence Resources of Colletotrichum truncatum, C. plurivorum, C. musicola, and C. sojae: Four Species Pathogenic to Soybean (Glycine max).</title>
        <authorList>
            <person name="Rogerio F."/>
            <person name="Boufleur T.R."/>
            <person name="Ciampi-Guillardi M."/>
            <person name="Sukno S.A."/>
            <person name="Thon M.R."/>
            <person name="Massola Junior N.S."/>
            <person name="Baroncelli R."/>
        </authorList>
    </citation>
    <scope>NUCLEOTIDE SEQUENCE</scope>
    <source>
        <strain evidence="1">LFN00145</strain>
    </source>
</reference>
<comment type="caution">
    <text evidence="1">The sequence shown here is derived from an EMBL/GenBank/DDBJ whole genome shotgun (WGS) entry which is preliminary data.</text>
</comment>
<dbReference type="EMBL" id="WIGO01000195">
    <property type="protein sequence ID" value="KAF6824315.1"/>
    <property type="molecule type" value="Genomic_DNA"/>
</dbReference>
<protein>
    <submittedName>
        <fullName evidence="1">Uncharacterized protein</fullName>
    </submittedName>
</protein>
<proteinExistence type="predicted"/>
<organism evidence="1 2">
    <name type="scientific">Colletotrichum plurivorum</name>
    <dbReference type="NCBI Taxonomy" id="2175906"/>
    <lineage>
        <taxon>Eukaryota</taxon>
        <taxon>Fungi</taxon>
        <taxon>Dikarya</taxon>
        <taxon>Ascomycota</taxon>
        <taxon>Pezizomycotina</taxon>
        <taxon>Sordariomycetes</taxon>
        <taxon>Hypocreomycetidae</taxon>
        <taxon>Glomerellales</taxon>
        <taxon>Glomerellaceae</taxon>
        <taxon>Colletotrichum</taxon>
        <taxon>Colletotrichum orchidearum species complex</taxon>
    </lineage>
</organism>
<dbReference type="Proteomes" id="UP000654918">
    <property type="component" value="Unassembled WGS sequence"/>
</dbReference>
<accession>A0A8H6N9E1</accession>
<dbReference type="AlphaFoldDB" id="A0A8H6N9E1"/>
<evidence type="ECO:0000313" key="2">
    <source>
        <dbReference type="Proteomes" id="UP000654918"/>
    </source>
</evidence>
<evidence type="ECO:0000313" key="1">
    <source>
        <dbReference type="EMBL" id="KAF6824315.1"/>
    </source>
</evidence>
<gene>
    <name evidence="1" type="ORF">CPLU01_10914</name>
</gene>
<sequence length="68" mass="7551">MVPEVMSQTIRPDGAARLTDPVILLPFDPLGFPLRQTRRSLSSSAALDRQLVFEAHQVGIFKTVFVGR</sequence>
<keyword evidence="2" id="KW-1185">Reference proteome</keyword>